<dbReference type="Gene3D" id="1.10.530.10">
    <property type="match status" value="1"/>
</dbReference>
<gene>
    <name evidence="2" type="ORF">AVDCRST_MAG66-3426</name>
</gene>
<dbReference type="SUPFAM" id="SSF53955">
    <property type="entry name" value="Lysozyme-like"/>
    <property type="match status" value="1"/>
</dbReference>
<reference evidence="2" key="1">
    <citation type="submission" date="2020-02" db="EMBL/GenBank/DDBJ databases">
        <authorList>
            <person name="Meier V. D."/>
        </authorList>
    </citation>
    <scope>NUCLEOTIDE SEQUENCE</scope>
    <source>
        <strain evidence="2">AVDCRST_MAG66</strain>
    </source>
</reference>
<name>A0A6J4QAS0_9PSEU</name>
<protein>
    <recommendedName>
        <fullName evidence="3">Transglycosylase SLT domain-containing protein</fullName>
    </recommendedName>
</protein>
<organism evidence="2">
    <name type="scientific">uncultured Pseudonocardia sp</name>
    <dbReference type="NCBI Taxonomy" id="211455"/>
    <lineage>
        <taxon>Bacteria</taxon>
        <taxon>Bacillati</taxon>
        <taxon>Actinomycetota</taxon>
        <taxon>Actinomycetes</taxon>
        <taxon>Pseudonocardiales</taxon>
        <taxon>Pseudonocardiaceae</taxon>
        <taxon>Pseudonocardia</taxon>
        <taxon>environmental samples</taxon>
    </lineage>
</organism>
<feature type="compositionally biased region" description="Basic and acidic residues" evidence="1">
    <location>
        <begin position="69"/>
        <end position="79"/>
    </location>
</feature>
<dbReference type="AlphaFoldDB" id="A0A6J4QAS0"/>
<proteinExistence type="predicted"/>
<dbReference type="InterPro" id="IPR023346">
    <property type="entry name" value="Lysozyme-like_dom_sf"/>
</dbReference>
<evidence type="ECO:0000256" key="1">
    <source>
        <dbReference type="SAM" id="MobiDB-lite"/>
    </source>
</evidence>
<feature type="region of interest" description="Disordered" evidence="1">
    <location>
        <begin position="30"/>
        <end position="101"/>
    </location>
</feature>
<evidence type="ECO:0000313" key="2">
    <source>
        <dbReference type="EMBL" id="CAA9432900.1"/>
    </source>
</evidence>
<sequence length="253" mass="27465">MAAIPTPRAAIRRVVWGVALLVTLLSCTDSGELPGPSGVPGEREVRTGAHWSTTPPGQPLPSDAQCAARVERDPWEPRSENSTANRTVPDGPVVSRGWGSPEADALKSRVTGAFTGTTDELIQWASCKWGFDPDLTRAQAVQESGWVQSARGDGGVSFGLLQIKSVVWTGTAPWSLSSTAYNLDWSLGMRRACYEGYLYTEEGSRGDLWGCIGVHFSGRWKNESALRYSDSVKRHLHSRSWRDWPSPAGGVPP</sequence>
<evidence type="ECO:0008006" key="3">
    <source>
        <dbReference type="Google" id="ProtNLM"/>
    </source>
</evidence>
<accession>A0A6J4QAS0</accession>
<dbReference type="EMBL" id="CADCUS010000489">
    <property type="protein sequence ID" value="CAA9432900.1"/>
    <property type="molecule type" value="Genomic_DNA"/>
</dbReference>